<feature type="compositionally biased region" description="Acidic residues" evidence="2">
    <location>
        <begin position="11"/>
        <end position="21"/>
    </location>
</feature>
<dbReference type="GO" id="GO:0005524">
    <property type="term" value="F:ATP binding"/>
    <property type="evidence" value="ECO:0007669"/>
    <property type="project" value="InterPro"/>
</dbReference>
<evidence type="ECO:0000256" key="1">
    <source>
        <dbReference type="SAM" id="Coils"/>
    </source>
</evidence>
<dbReference type="SUPFAM" id="SSF56112">
    <property type="entry name" value="Protein kinase-like (PK-like)"/>
    <property type="match status" value="1"/>
</dbReference>
<dbReference type="Pfam" id="PF00069">
    <property type="entry name" value="Pkinase"/>
    <property type="match status" value="1"/>
</dbReference>
<evidence type="ECO:0000313" key="5">
    <source>
        <dbReference type="Proteomes" id="UP000559027"/>
    </source>
</evidence>
<organism evidence="4 5">
    <name type="scientific">Leucocoprinus leucothites</name>
    <dbReference type="NCBI Taxonomy" id="201217"/>
    <lineage>
        <taxon>Eukaryota</taxon>
        <taxon>Fungi</taxon>
        <taxon>Dikarya</taxon>
        <taxon>Basidiomycota</taxon>
        <taxon>Agaricomycotina</taxon>
        <taxon>Agaricomycetes</taxon>
        <taxon>Agaricomycetidae</taxon>
        <taxon>Agaricales</taxon>
        <taxon>Agaricineae</taxon>
        <taxon>Agaricaceae</taxon>
        <taxon>Leucocoprinus</taxon>
    </lineage>
</organism>
<dbReference type="OrthoDB" id="122279at2759"/>
<keyword evidence="1" id="KW-0175">Coiled coil</keyword>
<dbReference type="InterPro" id="IPR050167">
    <property type="entry name" value="Ser_Thr_protein_kinase"/>
</dbReference>
<dbReference type="PANTHER" id="PTHR23257">
    <property type="entry name" value="SERINE-THREONINE PROTEIN KINASE"/>
    <property type="match status" value="1"/>
</dbReference>
<dbReference type="PROSITE" id="PS50011">
    <property type="entry name" value="PROTEIN_KINASE_DOM"/>
    <property type="match status" value="1"/>
</dbReference>
<evidence type="ECO:0000256" key="2">
    <source>
        <dbReference type="SAM" id="MobiDB-lite"/>
    </source>
</evidence>
<reference evidence="4 5" key="1">
    <citation type="journal article" date="2020" name="ISME J.">
        <title>Uncovering the hidden diversity of litter-decomposition mechanisms in mushroom-forming fungi.</title>
        <authorList>
            <person name="Floudas D."/>
            <person name="Bentzer J."/>
            <person name="Ahren D."/>
            <person name="Johansson T."/>
            <person name="Persson P."/>
            <person name="Tunlid A."/>
        </authorList>
    </citation>
    <scope>NUCLEOTIDE SEQUENCE [LARGE SCALE GENOMIC DNA]</scope>
    <source>
        <strain evidence="4 5">CBS 146.42</strain>
    </source>
</reference>
<feature type="domain" description="Protein kinase" evidence="3">
    <location>
        <begin position="243"/>
        <end position="519"/>
    </location>
</feature>
<sequence>MSDYWNSFGDYESDDDNDDGGDSYYNDDSHYGDQMNEVIEELEQARLEEEERLAEALEELVQGRLEAEEWHVQVLEELAQGRLEAEEERVEEEERFAELLGELAEAHLEGEDFFDQLFEELTQGPLEEVERRGDDYCGDWWARPTPIAWSPPLQTAEPLSRTVDPLTTKVHYLIRNILTTTQKHNKLTQAKEATAQTLLDILQKLLDSQNTPNILDSRILHAALQLCERSQKHPSCLPLPEIEDRSDPMQSGSFGEVSSARCKGYLVCLKVARIYRNRDIDHLIQSYAREALMWSQLDHPNVLPFYGIYRMNDSFGRVCLVSPWMQNGNIVDYLVDHPEAPRLPLTQSALAGLEYLHEKNIVHGDIKPANILVKPDGSACLADFGLSTVIDESVLQWTSNQARPNGTLRFEAPELLDDHEDGSPSKPTFKSDVYSMASVMYQILTGHLPFYEFPRTATVINKLLQGILPSKPPPADQEKLELTDETWHIMERCWARSPEERPTIQEIVEELKNIPHNAVTNRRMAQYAQEMQANNVGPVVAPTSRCFRSIIRGQEESLFSTTEVEELESRVSKEDDTVGNSASLNLNQDDLQLAHN</sequence>
<dbReference type="InterPro" id="IPR008271">
    <property type="entry name" value="Ser/Thr_kinase_AS"/>
</dbReference>
<evidence type="ECO:0000259" key="3">
    <source>
        <dbReference type="PROSITE" id="PS50011"/>
    </source>
</evidence>
<dbReference type="EMBL" id="JAACJO010000017">
    <property type="protein sequence ID" value="KAF5349267.1"/>
    <property type="molecule type" value="Genomic_DNA"/>
</dbReference>
<feature type="compositionally biased region" description="Polar residues" evidence="2">
    <location>
        <begin position="578"/>
        <end position="596"/>
    </location>
</feature>
<dbReference type="Proteomes" id="UP000559027">
    <property type="component" value="Unassembled WGS sequence"/>
</dbReference>
<gene>
    <name evidence="4" type="ORF">D9756_009383</name>
</gene>
<dbReference type="PROSITE" id="PS00108">
    <property type="entry name" value="PROTEIN_KINASE_ST"/>
    <property type="match status" value="1"/>
</dbReference>
<dbReference type="InterPro" id="IPR011009">
    <property type="entry name" value="Kinase-like_dom_sf"/>
</dbReference>
<keyword evidence="5" id="KW-1185">Reference proteome</keyword>
<feature type="region of interest" description="Disordered" evidence="2">
    <location>
        <begin position="570"/>
        <end position="596"/>
    </location>
</feature>
<dbReference type="InterPro" id="IPR000719">
    <property type="entry name" value="Prot_kinase_dom"/>
</dbReference>
<dbReference type="GO" id="GO:0004672">
    <property type="term" value="F:protein kinase activity"/>
    <property type="evidence" value="ECO:0007669"/>
    <property type="project" value="InterPro"/>
</dbReference>
<dbReference type="SMART" id="SM00220">
    <property type="entry name" value="S_TKc"/>
    <property type="match status" value="1"/>
</dbReference>
<accession>A0A8H5CZ70</accession>
<protein>
    <recommendedName>
        <fullName evidence="3">Protein kinase domain-containing protein</fullName>
    </recommendedName>
</protein>
<feature type="region of interest" description="Disordered" evidence="2">
    <location>
        <begin position="1"/>
        <end position="31"/>
    </location>
</feature>
<feature type="coiled-coil region" evidence="1">
    <location>
        <begin position="32"/>
        <end position="102"/>
    </location>
</feature>
<name>A0A8H5CZ70_9AGAR</name>
<dbReference type="AlphaFoldDB" id="A0A8H5CZ70"/>
<comment type="caution">
    <text evidence="4">The sequence shown here is derived from an EMBL/GenBank/DDBJ whole genome shotgun (WGS) entry which is preliminary data.</text>
</comment>
<evidence type="ECO:0000313" key="4">
    <source>
        <dbReference type="EMBL" id="KAF5349267.1"/>
    </source>
</evidence>
<dbReference type="Gene3D" id="1.10.510.10">
    <property type="entry name" value="Transferase(Phosphotransferase) domain 1"/>
    <property type="match status" value="1"/>
</dbReference>
<proteinExistence type="predicted"/>